<evidence type="ECO:0000256" key="1">
    <source>
        <dbReference type="ARBA" id="ARBA00022729"/>
    </source>
</evidence>
<gene>
    <name evidence="3" type="ORF">ACFOKJ_14510</name>
</gene>
<proteinExistence type="predicted"/>
<keyword evidence="4" id="KW-1185">Reference proteome</keyword>
<accession>A0ABV7TX32</accession>
<feature type="chain" id="PRO_5045141055" evidence="2">
    <location>
        <begin position="19"/>
        <end position="352"/>
    </location>
</feature>
<evidence type="ECO:0000313" key="3">
    <source>
        <dbReference type="EMBL" id="MFC3627327.1"/>
    </source>
</evidence>
<name>A0ABV7TX32_9NEIS</name>
<organism evidence="3 4">
    <name type="scientific">Vogesella amnigena</name>
    <dbReference type="NCBI Taxonomy" id="1507449"/>
    <lineage>
        <taxon>Bacteria</taxon>
        <taxon>Pseudomonadati</taxon>
        <taxon>Pseudomonadota</taxon>
        <taxon>Betaproteobacteria</taxon>
        <taxon>Neisseriales</taxon>
        <taxon>Chromobacteriaceae</taxon>
        <taxon>Vogesella</taxon>
    </lineage>
</organism>
<feature type="signal peptide" evidence="2">
    <location>
        <begin position="1"/>
        <end position="18"/>
    </location>
</feature>
<evidence type="ECO:0000256" key="2">
    <source>
        <dbReference type="SAM" id="SignalP"/>
    </source>
</evidence>
<evidence type="ECO:0000313" key="4">
    <source>
        <dbReference type="Proteomes" id="UP001595636"/>
    </source>
</evidence>
<dbReference type="Pfam" id="PF13531">
    <property type="entry name" value="SBP_bac_11"/>
    <property type="match status" value="1"/>
</dbReference>
<dbReference type="EMBL" id="JBHRYH010000045">
    <property type="protein sequence ID" value="MFC3627327.1"/>
    <property type="molecule type" value="Genomic_DNA"/>
</dbReference>
<dbReference type="SUPFAM" id="SSF53850">
    <property type="entry name" value="Periplasmic binding protein-like II"/>
    <property type="match status" value="1"/>
</dbReference>
<keyword evidence="1 2" id="KW-0732">Signal</keyword>
<reference evidence="4" key="1">
    <citation type="journal article" date="2019" name="Int. J. Syst. Evol. Microbiol.">
        <title>The Global Catalogue of Microorganisms (GCM) 10K type strain sequencing project: providing services to taxonomists for standard genome sequencing and annotation.</title>
        <authorList>
            <consortium name="The Broad Institute Genomics Platform"/>
            <consortium name="The Broad Institute Genome Sequencing Center for Infectious Disease"/>
            <person name="Wu L."/>
            <person name="Ma J."/>
        </authorList>
    </citation>
    <scope>NUCLEOTIDE SEQUENCE [LARGE SCALE GENOMIC DNA]</scope>
    <source>
        <strain evidence="4">KCTC 42195</strain>
    </source>
</reference>
<dbReference type="RefSeq" id="WP_390280865.1">
    <property type="nucleotide sequence ID" value="NZ_JBHRYH010000045.1"/>
</dbReference>
<sequence>MKPMRAMLLLLLTSPVLASNAQRSALEETARREAALVVDSTTDREQVAPLLAAFQQRYPYLQVAYRDLSGADIYRRAVSGQQHGDVLWSSAMDLQIKLVNEGLALRYSSPQKAALPGWASWRDEVYGTTFEPIVLAYDRRRIAAQDVPESHTALRRALRTHGVHWRVASYDVEASGAGYFFFSQDSRHNPEFWEMAAALGQRMRYQEGNSLTLLKRLQRGEADIAYNVLGPYAWRFAQQHPQVGWVLPQDYTLVVSRLQLIHKSARHPAAARLWVDFVLSREGQQVLAKGSGLPPIRNDLPRRLGTVDLDREAAKLRPIQVGSGLLVYLDSAKRSLFLRRWREQLPASLQQP</sequence>
<dbReference type="PANTHER" id="PTHR30006">
    <property type="entry name" value="THIAMINE-BINDING PERIPLASMIC PROTEIN-RELATED"/>
    <property type="match status" value="1"/>
</dbReference>
<comment type="caution">
    <text evidence="3">The sequence shown here is derived from an EMBL/GenBank/DDBJ whole genome shotgun (WGS) entry which is preliminary data.</text>
</comment>
<dbReference type="Proteomes" id="UP001595636">
    <property type="component" value="Unassembled WGS sequence"/>
</dbReference>
<dbReference type="PANTHER" id="PTHR30006:SF25">
    <property type="entry name" value="PHOSPHOGLYCERATE TRANSPORT REGULATORY PROTEIN PGTC"/>
    <property type="match status" value="1"/>
</dbReference>
<protein>
    <submittedName>
        <fullName evidence="3">ABC transporter substrate-binding protein</fullName>
    </submittedName>
</protein>
<dbReference type="Gene3D" id="3.40.190.10">
    <property type="entry name" value="Periplasmic binding protein-like II"/>
    <property type="match status" value="2"/>
</dbReference>